<dbReference type="AlphaFoldDB" id="A0AAU8MUA1"/>
<gene>
    <name evidence="2" type="ORF">ABU614_03475</name>
</gene>
<evidence type="ECO:0000256" key="1">
    <source>
        <dbReference type="SAM" id="SignalP"/>
    </source>
</evidence>
<sequence length="256" mass="27523">MNPLWTYLLGAGLFGAGLSAAGPAAVGPTVAAAGAAAAEQDAVRPGAVPAQQGGRFRVAGFGRVAFEPDLFGFAFVVVSEAAEPGAARLRHEQAVALARDAIAAQRAELDETAADAPGLQRRDDAPATRYRYQTRFALRLRSREALMRLQQRLAELGIDGLDQVQPLSQRLPEYADQARRLALQDAQRKAETLAAAAGWRLLGPVAVRIDDDRPWWTPQPPTARQYGARAYNYAADAPVRGSETTAQVEVEYAYAR</sequence>
<dbReference type="InterPro" id="IPR007497">
    <property type="entry name" value="SIMPL/DUF541"/>
</dbReference>
<accession>A0AAU8MUA1</accession>
<name>A0AAU8MUA1_9GAMM</name>
<dbReference type="GO" id="GO:0006974">
    <property type="term" value="P:DNA damage response"/>
    <property type="evidence" value="ECO:0007669"/>
    <property type="project" value="TreeGrafter"/>
</dbReference>
<dbReference type="InterPro" id="IPR052022">
    <property type="entry name" value="26kDa_periplasmic_antigen"/>
</dbReference>
<protein>
    <submittedName>
        <fullName evidence="2">SIMPL domain-containing protein</fullName>
    </submittedName>
</protein>
<dbReference type="Gene3D" id="3.30.110.170">
    <property type="entry name" value="Protein of unknown function (DUF541), domain 1"/>
    <property type="match status" value="1"/>
</dbReference>
<keyword evidence="1" id="KW-0732">Signal</keyword>
<evidence type="ECO:0000313" key="2">
    <source>
        <dbReference type="EMBL" id="XCO75866.1"/>
    </source>
</evidence>
<dbReference type="PANTHER" id="PTHR34387:SF1">
    <property type="entry name" value="PERIPLASMIC IMMUNOGENIC PROTEIN"/>
    <property type="match status" value="1"/>
</dbReference>
<dbReference type="Pfam" id="PF04402">
    <property type="entry name" value="SIMPL"/>
    <property type="match status" value="1"/>
</dbReference>
<dbReference type="Gene3D" id="3.30.70.2970">
    <property type="entry name" value="Protein of unknown function (DUF541), domain 2"/>
    <property type="match status" value="1"/>
</dbReference>
<feature type="signal peptide" evidence="1">
    <location>
        <begin position="1"/>
        <end position="24"/>
    </location>
</feature>
<dbReference type="EMBL" id="CP159925">
    <property type="protein sequence ID" value="XCO75866.1"/>
    <property type="molecule type" value="Genomic_DNA"/>
</dbReference>
<feature type="chain" id="PRO_5043560540" evidence="1">
    <location>
        <begin position="25"/>
        <end position="256"/>
    </location>
</feature>
<reference evidence="2" key="1">
    <citation type="submission" date="2024-06" db="EMBL/GenBank/DDBJ databases">
        <authorList>
            <person name="Li S."/>
        </authorList>
    </citation>
    <scope>NUCLEOTIDE SEQUENCE</scope>
    <source>
        <strain evidence="2">SR10</strain>
    </source>
</reference>
<organism evidence="2">
    <name type="scientific">Lysobacter firmicutimachus</name>
    <dbReference type="NCBI Taxonomy" id="1792846"/>
    <lineage>
        <taxon>Bacteria</taxon>
        <taxon>Pseudomonadati</taxon>
        <taxon>Pseudomonadota</taxon>
        <taxon>Gammaproteobacteria</taxon>
        <taxon>Lysobacterales</taxon>
        <taxon>Lysobacteraceae</taxon>
        <taxon>Lysobacter</taxon>
    </lineage>
</organism>
<proteinExistence type="predicted"/>
<dbReference type="RefSeq" id="WP_363799130.1">
    <property type="nucleotide sequence ID" value="NZ_CP159925.1"/>
</dbReference>
<dbReference type="PANTHER" id="PTHR34387">
    <property type="entry name" value="SLR1258 PROTEIN"/>
    <property type="match status" value="1"/>
</dbReference>